<sequence>MKAPEDLLKIYKANVNAFFTGSASESSHRKYSIEEISHITYFKLQDELSPPDEENKMAPLLYTKIIGPIDNSEIIATVKYLNDCFPEIHSLSKHKHLLKWYIIIVSFPWISSLIESLPKDMLPLLSDDIYRLSLDNRPAYFPCELFLSKAVSHTLCIINIQETEETLLNYFHEYSVEKAVSRENRAYLKIESKIDAKNIYIMLSGKLINSKCTFLYYYPDILSNINIFL</sequence>
<dbReference type="EMBL" id="GL870878">
    <property type="protein sequence ID" value="EIJ88669.1"/>
    <property type="molecule type" value="Genomic_DNA"/>
</dbReference>
<name>I3EHH2_NEMP3</name>
<evidence type="ECO:0000313" key="2">
    <source>
        <dbReference type="Proteomes" id="UP000002872"/>
    </source>
</evidence>
<dbReference type="Proteomes" id="UP000002872">
    <property type="component" value="Unassembled WGS sequence"/>
</dbReference>
<dbReference type="AlphaFoldDB" id="I3EHH2"/>
<accession>I3EHH2</accession>
<proteinExistence type="predicted"/>
<reference evidence="1" key="1">
    <citation type="submission" date="2011-01" db="EMBL/GenBank/DDBJ databases">
        <title>The Genome Sequence of Nematocida parisii strain ERTm3.</title>
        <authorList>
            <consortium name="The Broad Institute Genome Sequencing Platform"/>
            <consortium name="The Broad Institute Genome Sequencing Center for Infectious Disease"/>
            <person name="Cuomo C."/>
            <person name="Troemel E."/>
            <person name="Young S.K."/>
            <person name="Zeng Q."/>
            <person name="Gargeya S."/>
            <person name="Fitzgerald M."/>
            <person name="Haas B."/>
            <person name="Abouelleil A."/>
            <person name="Alvarado L."/>
            <person name="Arachchi H.M."/>
            <person name="Berlin A."/>
            <person name="Chapman S.B."/>
            <person name="Gearin G."/>
            <person name="Goldberg J."/>
            <person name="Griggs A."/>
            <person name="Gujja S."/>
            <person name="Hansen M."/>
            <person name="Heiman D."/>
            <person name="Howarth C."/>
            <person name="Larimer J."/>
            <person name="Lui A."/>
            <person name="MacDonald P.J.P."/>
            <person name="McCowen C."/>
            <person name="Montmayeur A."/>
            <person name="Murphy C."/>
            <person name="Neiman D."/>
            <person name="Pearson M."/>
            <person name="Priest M."/>
            <person name="Roberts A."/>
            <person name="Saif S."/>
            <person name="Shea T."/>
            <person name="Sisk P."/>
            <person name="Stolte C."/>
            <person name="Sykes S."/>
            <person name="Wortman J."/>
            <person name="Nusbaum C."/>
            <person name="Birren B."/>
        </authorList>
    </citation>
    <scope>NUCLEOTIDE SEQUENCE</scope>
    <source>
        <strain evidence="1">ERTm3</strain>
    </source>
</reference>
<organism evidence="1 2">
    <name type="scientific">Nematocida parisii (strain ERTm3)</name>
    <name type="common">Nematode killer fungus</name>
    <dbReference type="NCBI Taxonomy" id="935791"/>
    <lineage>
        <taxon>Eukaryota</taxon>
        <taxon>Fungi</taxon>
        <taxon>Fungi incertae sedis</taxon>
        <taxon>Microsporidia</taxon>
        <taxon>Nematocida</taxon>
    </lineage>
</organism>
<protein>
    <submittedName>
        <fullName evidence="1">Uncharacterized protein</fullName>
    </submittedName>
</protein>
<evidence type="ECO:0000313" key="1">
    <source>
        <dbReference type="EMBL" id="EIJ88669.1"/>
    </source>
</evidence>
<dbReference type="InParanoid" id="I3EHH2"/>
<dbReference type="OMA" id="YRANCAK"/>
<keyword evidence="2" id="KW-1185">Reference proteome</keyword>
<dbReference type="OrthoDB" id="2187264at2759"/>
<gene>
    <name evidence="1" type="ORF">NEQG_01359</name>
</gene>
<dbReference type="HOGENOM" id="CLU_1215074_0_0_1"/>
<dbReference type="VEuPathDB" id="MicrosporidiaDB:NEQG_01359"/>